<dbReference type="AlphaFoldDB" id="F3KMA7"/>
<keyword evidence="1" id="KW-0812">Transmembrane</keyword>
<protein>
    <submittedName>
        <fullName evidence="2">Uncharacterized protein</fullName>
    </submittedName>
</protein>
<accession>F3KMA7</accession>
<reference evidence="2" key="1">
    <citation type="journal article" date="2011" name="PLoS ONE">
        <title>Genome of a low-salinity ammonia-oxidizing archaeon determined by single-cell and metagenomic analysis.</title>
        <authorList>
            <person name="Blainey P.C."/>
            <person name="Mosier A.C."/>
            <person name="Potanina A."/>
            <person name="Francis C.A."/>
            <person name="Quake S.R."/>
        </authorList>
    </citation>
    <scope>NUCLEOTIDE SEQUENCE [LARGE SCALE GENOMIC DNA]</scope>
    <source>
        <strain evidence="2">SFB1</strain>
    </source>
</reference>
<dbReference type="EMBL" id="AEGP01000062">
    <property type="protein sequence ID" value="EGG41496.1"/>
    <property type="molecule type" value="Genomic_DNA"/>
</dbReference>
<dbReference type="HOGENOM" id="CLU_2911328_0_0_2"/>
<name>F3KMA7_9ARCH</name>
<dbReference type="STRING" id="886738.Nlim_1654"/>
<organism evidence="2">
    <name type="scientific">Candidatus Nitrosarchaeum limnium SFB1</name>
    <dbReference type="NCBI Taxonomy" id="886738"/>
    <lineage>
        <taxon>Archaea</taxon>
        <taxon>Nitrososphaerota</taxon>
        <taxon>Nitrososphaeria</taxon>
        <taxon>Nitrosopumilales</taxon>
        <taxon>Nitrosopumilaceae</taxon>
        <taxon>Nitrosarchaeum</taxon>
    </lineage>
</organism>
<gene>
    <name evidence="2" type="ORF">Nlim_1654</name>
</gene>
<sequence length="61" mass="7416">MFCFVYFLEYLLYCGLLCQRILDYFFIIIYNIKTDKLMKLLQSHTPTNSTNKTRWTLTFST</sequence>
<evidence type="ECO:0000256" key="1">
    <source>
        <dbReference type="SAM" id="Phobius"/>
    </source>
</evidence>
<feature type="transmembrane region" description="Helical" evidence="1">
    <location>
        <begin position="6"/>
        <end position="30"/>
    </location>
</feature>
<evidence type="ECO:0000313" key="2">
    <source>
        <dbReference type="EMBL" id="EGG41496.1"/>
    </source>
</evidence>
<dbReference type="Proteomes" id="UP000004348">
    <property type="component" value="Chromosome"/>
</dbReference>
<comment type="caution">
    <text evidence="2">The sequence shown here is derived from an EMBL/GenBank/DDBJ whole genome shotgun (WGS) entry which is preliminary data.</text>
</comment>
<keyword evidence="1" id="KW-0472">Membrane</keyword>
<proteinExistence type="predicted"/>
<keyword evidence="1" id="KW-1133">Transmembrane helix</keyword>